<evidence type="ECO:0000256" key="1">
    <source>
        <dbReference type="ARBA" id="ARBA00008129"/>
    </source>
</evidence>
<dbReference type="Gene3D" id="3.60.110.10">
    <property type="entry name" value="Carbon-nitrogen hydrolase"/>
    <property type="match status" value="1"/>
</dbReference>
<proteinExistence type="inferred from homology"/>
<dbReference type="GO" id="GO:0016787">
    <property type="term" value="F:hydrolase activity"/>
    <property type="evidence" value="ECO:0007669"/>
    <property type="project" value="UniProtKB-KW"/>
</dbReference>
<evidence type="ECO:0000313" key="3">
    <source>
        <dbReference type="EMBL" id="RWX73101.1"/>
    </source>
</evidence>
<dbReference type="EMBL" id="RXGA01000003">
    <property type="protein sequence ID" value="RWX73101.1"/>
    <property type="molecule type" value="Genomic_DNA"/>
</dbReference>
<gene>
    <name evidence="3" type="ORF">Metus_1075</name>
</gene>
<comment type="caution">
    <text evidence="3">The sequence shown here is derived from an EMBL/GenBank/DDBJ whole genome shotgun (WGS) entry which is preliminary data.</text>
</comment>
<evidence type="ECO:0000313" key="4">
    <source>
        <dbReference type="Proteomes" id="UP000288215"/>
    </source>
</evidence>
<dbReference type="SUPFAM" id="SSF56317">
    <property type="entry name" value="Carbon-nitrogen hydrolase"/>
    <property type="match status" value="1"/>
</dbReference>
<dbReference type="InterPro" id="IPR003010">
    <property type="entry name" value="C-N_Hydrolase"/>
</dbReference>
<dbReference type="Proteomes" id="UP000288215">
    <property type="component" value="Unassembled WGS sequence"/>
</dbReference>
<dbReference type="CDD" id="cd07564">
    <property type="entry name" value="nitrilases_CHs"/>
    <property type="match status" value="1"/>
</dbReference>
<dbReference type="AlphaFoldDB" id="A0A444L687"/>
<feature type="domain" description="CN hydrolase" evidence="2">
    <location>
        <begin position="11"/>
        <end position="291"/>
    </location>
</feature>
<dbReference type="Pfam" id="PF00795">
    <property type="entry name" value="CN_hydrolase"/>
    <property type="match status" value="1"/>
</dbReference>
<dbReference type="InterPro" id="IPR036526">
    <property type="entry name" value="C-N_Hydrolase_sf"/>
</dbReference>
<sequence>MDHIGDAYPKLRAAGVQAAPVFLNRDATIEKMEGLVSEAAGKGADLVVFGESFVPAFPLWNMVYPPMDQQIFFRRLFDNALEIPSPQFEKIAGIASENKVFLSVGVTEKAPYSMGTMWNSNLLFDRTGRLVNHRRKLVPTWAEKLTWANGDAEGLEPARTEIGRIGVLICGENTNPLARYAMLAQGEQIHIATYPPAFPFKRPGASDNYDLTEAIRIRSAAHSFEGKVFNIVVSCALDESSIEGLSMGNEEVREILEKTPRAATMMLGPQGEHLCDPLVGKEGTITAEIDVSRSIEHKQVHDIVGYYNRFDIFRLELDKSPRRPVWIRDIPVRKQKDCEHEETNEVGAEGVQDDF</sequence>
<dbReference type="InterPro" id="IPR044149">
    <property type="entry name" value="Nitrilases_CHs"/>
</dbReference>
<accession>A0A444L687</accession>
<name>A0A444L687_METS7</name>
<comment type="similarity">
    <text evidence="1">Belongs to the carbon-nitrogen hydrolase superfamily. Nitrilase family.</text>
</comment>
<protein>
    <submittedName>
        <fullName evidence="3">Carbon-nitrogen hydrolase family protein</fullName>
    </submittedName>
</protein>
<evidence type="ECO:0000259" key="2">
    <source>
        <dbReference type="PROSITE" id="PS50263"/>
    </source>
</evidence>
<keyword evidence="3" id="KW-0378">Hydrolase</keyword>
<dbReference type="PANTHER" id="PTHR46044">
    <property type="entry name" value="NITRILASE"/>
    <property type="match status" value="1"/>
</dbReference>
<organism evidence="3 4">
    <name type="scientific">Methanosuratincola subterraneus</name>
    <dbReference type="NCBI Taxonomy" id="2593994"/>
    <lineage>
        <taxon>Archaea</taxon>
        <taxon>Thermoproteota</taxon>
        <taxon>Methanosuratincolia</taxon>
        <taxon>Candidatus Methanomethylicales</taxon>
        <taxon>Candidatus Methanomethylicaceae</taxon>
        <taxon>Candidatus Methanosuratincola (ex Vanwonterghem et al. 2016)</taxon>
    </lineage>
</organism>
<dbReference type="PANTHER" id="PTHR46044:SF2">
    <property type="entry name" value="CN HYDROLASE DOMAIN-CONTAINING PROTEIN"/>
    <property type="match status" value="1"/>
</dbReference>
<dbReference type="PROSITE" id="PS50263">
    <property type="entry name" value="CN_HYDROLASE"/>
    <property type="match status" value="1"/>
</dbReference>
<reference evidence="3 4" key="1">
    <citation type="submission" date="2018-12" db="EMBL/GenBank/DDBJ databases">
        <title>The complete genome of the methanogenic archaea of the candidate phylum Verstraetearchaeota, obtained from the metagenome of underground thermal water.</title>
        <authorList>
            <person name="Kadnikov V.V."/>
            <person name="Mardanov A.V."/>
            <person name="Beletsky A.V."/>
            <person name="Karnachuk O.V."/>
            <person name="Ravin N.V."/>
        </authorList>
    </citation>
    <scope>NUCLEOTIDE SEQUENCE [LARGE SCALE GENOMIC DNA]</scope>
    <source>
        <strain evidence="3">Ch88</strain>
    </source>
</reference>